<organism evidence="1 2">
    <name type="scientific">Portunus trituberculatus</name>
    <name type="common">Swimming crab</name>
    <name type="synonym">Neptunus trituberculatus</name>
    <dbReference type="NCBI Taxonomy" id="210409"/>
    <lineage>
        <taxon>Eukaryota</taxon>
        <taxon>Metazoa</taxon>
        <taxon>Ecdysozoa</taxon>
        <taxon>Arthropoda</taxon>
        <taxon>Crustacea</taxon>
        <taxon>Multicrustacea</taxon>
        <taxon>Malacostraca</taxon>
        <taxon>Eumalacostraca</taxon>
        <taxon>Eucarida</taxon>
        <taxon>Decapoda</taxon>
        <taxon>Pleocyemata</taxon>
        <taxon>Brachyura</taxon>
        <taxon>Eubrachyura</taxon>
        <taxon>Portunoidea</taxon>
        <taxon>Portunidae</taxon>
        <taxon>Portuninae</taxon>
        <taxon>Portunus</taxon>
    </lineage>
</organism>
<accession>A0A5B7JI20</accession>
<reference evidence="1 2" key="1">
    <citation type="submission" date="2019-05" db="EMBL/GenBank/DDBJ databases">
        <title>Another draft genome of Portunus trituberculatus and its Hox gene families provides insights of decapod evolution.</title>
        <authorList>
            <person name="Jeong J.-H."/>
            <person name="Song I."/>
            <person name="Kim S."/>
            <person name="Choi T."/>
            <person name="Kim D."/>
            <person name="Ryu S."/>
            <person name="Kim W."/>
        </authorList>
    </citation>
    <scope>NUCLEOTIDE SEQUENCE [LARGE SCALE GENOMIC DNA]</scope>
    <source>
        <tissue evidence="1">Muscle</tissue>
    </source>
</reference>
<protein>
    <submittedName>
        <fullName evidence="1">Uncharacterized protein</fullName>
    </submittedName>
</protein>
<dbReference type="EMBL" id="VSRR010111201">
    <property type="protein sequence ID" value="MPC97731.1"/>
    <property type="molecule type" value="Genomic_DNA"/>
</dbReference>
<sequence length="85" mass="9788">MRFNLHAESVELSFISTHQRLNHSILKSQRTECWQVFIDADDADLCYIWVRQHSVLHKSLSTPDRVAKVLIVLMEASPGDISTDH</sequence>
<proteinExistence type="predicted"/>
<gene>
    <name evidence="1" type="ORF">E2C01_093060</name>
</gene>
<comment type="caution">
    <text evidence="1">The sequence shown here is derived from an EMBL/GenBank/DDBJ whole genome shotgun (WGS) entry which is preliminary data.</text>
</comment>
<keyword evidence="2" id="KW-1185">Reference proteome</keyword>
<evidence type="ECO:0000313" key="2">
    <source>
        <dbReference type="Proteomes" id="UP000324222"/>
    </source>
</evidence>
<dbReference type="Proteomes" id="UP000324222">
    <property type="component" value="Unassembled WGS sequence"/>
</dbReference>
<name>A0A5B7JI20_PORTR</name>
<evidence type="ECO:0000313" key="1">
    <source>
        <dbReference type="EMBL" id="MPC97731.1"/>
    </source>
</evidence>
<dbReference type="AlphaFoldDB" id="A0A5B7JI20"/>